<dbReference type="PANTHER" id="PTHR22760">
    <property type="entry name" value="GLYCOSYLTRANSFERASE"/>
    <property type="match status" value="1"/>
</dbReference>
<keyword evidence="9 12" id="KW-0472">Membrane</keyword>
<evidence type="ECO:0000256" key="1">
    <source>
        <dbReference type="ARBA" id="ARBA00004477"/>
    </source>
</evidence>
<evidence type="ECO:0000256" key="6">
    <source>
        <dbReference type="ARBA" id="ARBA00022692"/>
    </source>
</evidence>
<feature type="transmembrane region" description="Helical" evidence="12">
    <location>
        <begin position="405"/>
        <end position="421"/>
    </location>
</feature>
<keyword evidence="5 13" id="KW-0808">Transferase</keyword>
<comment type="subcellular location">
    <subcellularLocation>
        <location evidence="1 12">Endoplasmic reticulum membrane</location>
        <topology evidence="1 12">Multi-pass membrane protein</topology>
    </subcellularLocation>
</comment>
<feature type="transmembrane region" description="Helical" evidence="12">
    <location>
        <begin position="230"/>
        <end position="250"/>
    </location>
</feature>
<dbReference type="EMBL" id="AKCR02000012">
    <property type="protein sequence ID" value="PKK29131.1"/>
    <property type="molecule type" value="Genomic_DNA"/>
</dbReference>
<dbReference type="GO" id="GO:0006487">
    <property type="term" value="P:protein N-linked glycosylation"/>
    <property type="evidence" value="ECO:0007669"/>
    <property type="project" value="TreeGrafter"/>
</dbReference>
<evidence type="ECO:0000256" key="12">
    <source>
        <dbReference type="RuleBase" id="RU363075"/>
    </source>
</evidence>
<dbReference type="UniPathway" id="UPA00378"/>
<protein>
    <recommendedName>
        <fullName evidence="12">Mannosyltransferase</fullName>
        <ecNumber evidence="12">2.4.1.-</ecNumber>
    </recommendedName>
</protein>
<organism evidence="13 14">
    <name type="scientific">Columba livia</name>
    <name type="common">Rock dove</name>
    <dbReference type="NCBI Taxonomy" id="8932"/>
    <lineage>
        <taxon>Eukaryota</taxon>
        <taxon>Metazoa</taxon>
        <taxon>Chordata</taxon>
        <taxon>Craniata</taxon>
        <taxon>Vertebrata</taxon>
        <taxon>Euteleostomi</taxon>
        <taxon>Archelosauria</taxon>
        <taxon>Archosauria</taxon>
        <taxon>Dinosauria</taxon>
        <taxon>Saurischia</taxon>
        <taxon>Theropoda</taxon>
        <taxon>Coelurosauria</taxon>
        <taxon>Aves</taxon>
        <taxon>Neognathae</taxon>
        <taxon>Neoaves</taxon>
        <taxon>Columbimorphae</taxon>
        <taxon>Columbiformes</taxon>
        <taxon>Columbidae</taxon>
        <taxon>Columba</taxon>
    </lineage>
</organism>
<dbReference type="InterPro" id="IPR005599">
    <property type="entry name" value="GPI_mannosylTrfase"/>
</dbReference>
<dbReference type="Proteomes" id="UP000053872">
    <property type="component" value="Unassembled WGS sequence"/>
</dbReference>
<evidence type="ECO:0000256" key="7">
    <source>
        <dbReference type="ARBA" id="ARBA00022824"/>
    </source>
</evidence>
<feature type="transmembrane region" description="Helical" evidence="12">
    <location>
        <begin position="146"/>
        <end position="166"/>
    </location>
</feature>
<feature type="transmembrane region" description="Helical" evidence="12">
    <location>
        <begin position="32"/>
        <end position="51"/>
    </location>
</feature>
<evidence type="ECO:0000256" key="9">
    <source>
        <dbReference type="ARBA" id="ARBA00023136"/>
    </source>
</evidence>
<evidence type="ECO:0000313" key="13">
    <source>
        <dbReference type="EMBL" id="PKK29131.1"/>
    </source>
</evidence>
<feature type="transmembrane region" description="Helical" evidence="12">
    <location>
        <begin position="172"/>
        <end position="189"/>
    </location>
</feature>
<dbReference type="Pfam" id="PF03901">
    <property type="entry name" value="Glyco_transf_22"/>
    <property type="match status" value="2"/>
</dbReference>
<dbReference type="GO" id="GO:0005789">
    <property type="term" value="C:endoplasmic reticulum membrane"/>
    <property type="evidence" value="ECO:0007669"/>
    <property type="project" value="UniProtKB-SubCell"/>
</dbReference>
<feature type="transmembrane region" description="Helical" evidence="12">
    <location>
        <begin position="92"/>
        <end position="112"/>
    </location>
</feature>
<keyword evidence="4 12" id="KW-0328">Glycosyltransferase</keyword>
<keyword evidence="14" id="KW-1185">Reference proteome</keyword>
<comment type="similarity">
    <text evidence="3 12">Belongs to the glycosyltransferase 22 family.</text>
</comment>
<feature type="transmembrane region" description="Helical" evidence="12">
    <location>
        <begin position="376"/>
        <end position="398"/>
    </location>
</feature>
<evidence type="ECO:0000313" key="14">
    <source>
        <dbReference type="Proteomes" id="UP000053872"/>
    </source>
</evidence>
<evidence type="ECO:0000256" key="5">
    <source>
        <dbReference type="ARBA" id="ARBA00022679"/>
    </source>
</evidence>
<evidence type="ECO:0000256" key="2">
    <source>
        <dbReference type="ARBA" id="ARBA00004922"/>
    </source>
</evidence>
<evidence type="ECO:0000256" key="10">
    <source>
        <dbReference type="ARBA" id="ARBA00044721"/>
    </source>
</evidence>
<comment type="caution">
    <text evidence="13">The sequence shown here is derived from an EMBL/GenBank/DDBJ whole genome shotgun (WGS) entry which is preliminary data.</text>
</comment>
<keyword evidence="8 12" id="KW-1133">Transmembrane helix</keyword>
<reference evidence="13 14" key="1">
    <citation type="journal article" date="2013" name="Science">
        <title>Genomic diversity and evolution of the head crest in the rock pigeon.</title>
        <authorList>
            <person name="Shapiro M.D."/>
            <person name="Kronenberg Z."/>
            <person name="Li C."/>
            <person name="Domyan E.T."/>
            <person name="Pan H."/>
            <person name="Campbell M."/>
            <person name="Tan H."/>
            <person name="Huff C.D."/>
            <person name="Hu H."/>
            <person name="Vickrey A.I."/>
            <person name="Nielsen S.C."/>
            <person name="Stringham S.A."/>
            <person name="Hu H."/>
            <person name="Willerslev E."/>
            <person name="Gilbert M.T."/>
            <person name="Yandell M."/>
            <person name="Zhang G."/>
            <person name="Wang J."/>
        </authorList>
    </citation>
    <scope>NUCLEOTIDE SEQUENCE [LARGE SCALE GENOMIC DNA]</scope>
    <source>
        <tissue evidence="13">Blood</tissue>
    </source>
</reference>
<dbReference type="InParanoid" id="A0A2I0MHH1"/>
<comment type="function">
    <text evidence="10">Mannosyltransferase that operates in the biosynthetic pathway of dolichol-linked oligosaccharides, the glycan precursors employed in protein asparagine (N)-glycosylation. The assembly of dolichol-linked oligosaccharides begins on the cytosolic side of the endoplasmic reticulum membrane and finishes in its lumen. The sequential addition of sugars to dolichol pyrophosphate produces dolichol-linked oligosaccharides containing fourteen sugars, including two GlcNAcs, nine mannoses and three glucoses. Once assembled, the oligosaccharide is transferred from the lipid to nascent proteins by oligosaccharyltransferases. In the lumen of the endoplasmic reticulum, adds the eighth mannose residue in an alpha-1,6 linkage onto Man(7)GlcNAc(2)-PP-dolichol to produce Man(8)GlcNAc(2)-PP-dolichol.</text>
</comment>
<dbReference type="PANTHER" id="PTHR22760:SF1">
    <property type="entry name" value="DOL-P-MAN:MAN(7)GLCNAC(2)-PP-DOL ALPHA-1,6-MANNOSYLTRANSFERASE"/>
    <property type="match status" value="1"/>
</dbReference>
<dbReference type="FunCoup" id="A0A2I0MHH1">
    <property type="interactions" value="518"/>
</dbReference>
<keyword evidence="6 12" id="KW-0812">Transmembrane</keyword>
<comment type="catalytic activity">
    <reaction evidence="11">
        <text>an alpha-D-Man-(1-&gt;2)-alpha-D-Man-(1-&gt;2)-alpha-D-Man-(1-&gt;3)-[alpha-D-Man-(1-&gt;2)-alpha-D-Man-(1-&gt;3)-alpha-D-Man-(1-&gt;6)]-beta-D-Man-(1-&gt;4)-beta-D-GlcNAc-(1-&gt;4)-alpha-D-GlcNAc-diphospho-di-trans,poly-cis-dolichol + a di-trans,poly-cis-dolichyl beta-D-mannosyl phosphate = an alpha-D-Man-(1-&gt;2)-alpha-D-Man-(1-&gt;2)-alpha-D-Man-(1-&gt;3)-[alpha-D-Man-(1-&gt;2)-alpha-D-Man-(1-&gt;3)-[alpha-D-Man-(1-&gt;6)]-alpha-D-Man-(1-&gt;6)]-beta-D-Man-(1-&gt;4)-beta-D-GlcNAc-(1-&gt;4)-alpha-D-GlcNAc-diphospho-di-trans,poly-cis-dolichol + a di-trans,poly-cis-dolichyl phosphate + H(+)</text>
        <dbReference type="Rhea" id="RHEA:29535"/>
        <dbReference type="Rhea" id="RHEA-COMP:19498"/>
        <dbReference type="Rhea" id="RHEA-COMP:19501"/>
        <dbReference type="Rhea" id="RHEA-COMP:19518"/>
        <dbReference type="Rhea" id="RHEA-COMP:19519"/>
        <dbReference type="ChEBI" id="CHEBI:15378"/>
        <dbReference type="ChEBI" id="CHEBI:57683"/>
        <dbReference type="ChEBI" id="CHEBI:58211"/>
        <dbReference type="ChEBI" id="CHEBI:132517"/>
        <dbReference type="ChEBI" id="CHEBI:132519"/>
        <dbReference type="EC" id="2.4.1.260"/>
    </reaction>
    <physiologicalReaction direction="left-to-right" evidence="11">
        <dbReference type="Rhea" id="RHEA:29536"/>
    </physiologicalReaction>
</comment>
<keyword evidence="7 12" id="KW-0256">Endoplasmic reticulum</keyword>
<comment type="pathway">
    <text evidence="2">Protein modification; protein glycosylation.</text>
</comment>
<feature type="transmembrane region" description="Helical" evidence="12">
    <location>
        <begin position="350"/>
        <end position="370"/>
    </location>
</feature>
<dbReference type="EC" id="2.4.1.-" evidence="12"/>
<dbReference type="AlphaFoldDB" id="A0A2I0MHH1"/>
<evidence type="ECO:0000256" key="3">
    <source>
        <dbReference type="ARBA" id="ARBA00007063"/>
    </source>
</evidence>
<proteinExistence type="inferred from homology"/>
<feature type="transmembrane region" description="Helical" evidence="12">
    <location>
        <begin position="454"/>
        <end position="473"/>
    </location>
</feature>
<dbReference type="STRING" id="8932.A0A2I0MHH1"/>
<sequence length="604" mass="68936">MQWCIDPAVSIFSLRIYVSFERKMAQKRSSSGRTFPLLLLIIVVAFVHLTVCPFTKVEESFNLQAIHDVVYHQLDLDKYDHHEFPGVVPRTFLGPIFIAALSSPAIYVLSVLKLSKFYSQLIVRGSLGLSVIYTLWKLQKEVRKQFGATTSTIFCLITVTQFHLMFYCTRTLPNVFALPFVLLALTFWIQQKQRPFIWFSALAIIVFRSELCIFLGLMLVVMLLTKRISIFKVLSHAVPAGIFWLGKCLIGKKQMVHIKFNRTCSLKRHKATISLGSFGVETWEKAAIPATSLHTSFMAPNMMAMGAGEDREKRRRAEEKIAELQWFSWKDKSTTLTRNSILHICKICMYYFKNSYLSAVKASLTLLFTLKTSPFLWYFYSALPRALGCSIVFVPLGVAEKRTRILLLPALGFIFLYSFLPHKELRFIIYTFPVFNIVAAKMCSRILNNYRKSWLYKLGSFFVIMHLLVNAAYSGTSLYVSHFNYPGGVAIQKLHELVPSTADVSVHIDVAAAQTGVSRFLEINSDWRYDKREDIKPGDQLMFSYTHILMETNPLQISHYKTTHRPLANIPGISKIGLNLTALPPFTLNLKPKLVLLEKLPVSS</sequence>
<accession>A0A2I0MHH1</accession>
<dbReference type="GO" id="GO:0052917">
    <property type="term" value="F:dol-P-Man:Man(7)GlcNAc(2)-PP-Dol alpha-1,6-mannosyltransferase activity"/>
    <property type="evidence" value="ECO:0007669"/>
    <property type="project" value="UniProtKB-EC"/>
</dbReference>
<feature type="transmembrane region" description="Helical" evidence="12">
    <location>
        <begin position="196"/>
        <end position="224"/>
    </location>
</feature>
<name>A0A2I0MHH1_COLLI</name>
<evidence type="ECO:0000256" key="4">
    <source>
        <dbReference type="ARBA" id="ARBA00022676"/>
    </source>
</evidence>
<evidence type="ECO:0000256" key="11">
    <source>
        <dbReference type="ARBA" id="ARBA00048899"/>
    </source>
</evidence>
<feature type="transmembrane region" description="Helical" evidence="12">
    <location>
        <begin position="427"/>
        <end position="447"/>
    </location>
</feature>
<evidence type="ECO:0000256" key="8">
    <source>
        <dbReference type="ARBA" id="ARBA00022989"/>
    </source>
</evidence>
<gene>
    <name evidence="13" type="primary">ALG12</name>
    <name evidence="13" type="ORF">A306_00007164</name>
</gene>